<dbReference type="OrthoDB" id="2119228at2759"/>
<keyword evidence="5" id="KW-1185">Reference proteome</keyword>
<evidence type="ECO:0000313" key="5">
    <source>
        <dbReference type="Proteomes" id="UP000051530"/>
    </source>
</evidence>
<dbReference type="VEuPathDB" id="MicrosporidiaDB:M153_636100078"/>
<accession>A0A0R0LSH4</accession>
<organism evidence="4 5">
    <name type="scientific">Pseudoloma neurophilia</name>
    <dbReference type="NCBI Taxonomy" id="146866"/>
    <lineage>
        <taxon>Eukaryota</taxon>
        <taxon>Fungi</taxon>
        <taxon>Fungi incertae sedis</taxon>
        <taxon>Microsporidia</taxon>
        <taxon>Pseudoloma</taxon>
    </lineage>
</organism>
<feature type="domain" description="EB1 C-terminal" evidence="3">
    <location>
        <begin position="279"/>
        <end position="341"/>
    </location>
</feature>
<dbReference type="SUPFAM" id="SSF140612">
    <property type="entry name" value="EB1 dimerisation domain-like"/>
    <property type="match status" value="1"/>
</dbReference>
<dbReference type="GO" id="GO:0008017">
    <property type="term" value="F:microtubule binding"/>
    <property type="evidence" value="ECO:0007669"/>
    <property type="project" value="InterPro"/>
</dbReference>
<dbReference type="GO" id="GO:0005874">
    <property type="term" value="C:microtubule"/>
    <property type="evidence" value="ECO:0007669"/>
    <property type="project" value="UniProtKB-KW"/>
</dbReference>
<reference evidence="4 5" key="1">
    <citation type="submission" date="2015-07" db="EMBL/GenBank/DDBJ databases">
        <title>The genome of Pseudoloma neurophilia, a relevant intracellular parasite of the zebrafish.</title>
        <authorList>
            <person name="Ndikumana S."/>
            <person name="Pelin A."/>
            <person name="Sanders J."/>
            <person name="Corradi N."/>
        </authorList>
    </citation>
    <scope>NUCLEOTIDE SEQUENCE [LARGE SCALE GENOMIC DNA]</scope>
    <source>
        <strain evidence="4 5">MK1</strain>
    </source>
</reference>
<feature type="region of interest" description="Disordered" evidence="2">
    <location>
        <begin position="186"/>
        <end position="216"/>
    </location>
</feature>
<name>A0A0R0LSH4_9MICR</name>
<dbReference type="Proteomes" id="UP000051530">
    <property type="component" value="Unassembled WGS sequence"/>
</dbReference>
<evidence type="ECO:0000256" key="2">
    <source>
        <dbReference type="SAM" id="MobiDB-lite"/>
    </source>
</evidence>
<dbReference type="EMBL" id="LGUB01000950">
    <property type="protein sequence ID" value="KRH92406.1"/>
    <property type="molecule type" value="Genomic_DNA"/>
</dbReference>
<keyword evidence="1" id="KW-0493">Microtubule</keyword>
<evidence type="ECO:0000256" key="1">
    <source>
        <dbReference type="PROSITE-ProRule" id="PRU00576"/>
    </source>
</evidence>
<dbReference type="PROSITE" id="PS51230">
    <property type="entry name" value="EB1_C"/>
    <property type="match status" value="1"/>
</dbReference>
<dbReference type="InterPro" id="IPR036133">
    <property type="entry name" value="EB1_C_sf"/>
</dbReference>
<proteinExistence type="predicted"/>
<sequence length="341" mass="40286">MPLSKQQIIDYLFDHFKIKIKKIENLGNGIVFSFLLFILDGNFDIRRVFRVLRLKQIDFDDERPLCFSDRKEIAQTRLKTVDVFLNSVHITTDLLKMCQIALIDKIPFDIAKISNNSYFDNLEIIRYLLDEIEKIETVESQKNRNKRIKLKKNSVISTRIEERSPEKMCSTEQSLIDLQNELSKKPSYIKPGEQPGLVGKPSPQKNNKKTSIQKDSRIEQNILRSQLEVSEKRPSVTITREKDQKPVRSVTTPFKHDQCNKLIIKNESEPSDDINLNDKIIFLEQENMNLKTKMAKYDHFCHLLELERDFYYDKLIKIEKIVDSREYVKIKDILYEKLQKK</sequence>
<dbReference type="AlphaFoldDB" id="A0A0R0LSH4"/>
<dbReference type="Gene3D" id="1.20.5.1430">
    <property type="match status" value="1"/>
</dbReference>
<evidence type="ECO:0000313" key="4">
    <source>
        <dbReference type="EMBL" id="KRH92406.1"/>
    </source>
</evidence>
<protein>
    <submittedName>
        <fullName evidence="4">Microtubule-binding protein involved in cell cycle control</fullName>
    </submittedName>
</protein>
<evidence type="ECO:0000259" key="3">
    <source>
        <dbReference type="PROSITE" id="PS51230"/>
    </source>
</evidence>
<gene>
    <name evidence="4" type="ORF">M153_636100078</name>
</gene>
<dbReference type="InterPro" id="IPR004953">
    <property type="entry name" value="EB1_C"/>
</dbReference>
<comment type="caution">
    <text evidence="4">The sequence shown here is derived from an EMBL/GenBank/DDBJ whole genome shotgun (WGS) entry which is preliminary data.</text>
</comment>